<comment type="subcellular location">
    <subcellularLocation>
        <location evidence="1 12">Mitochondrion membrane</location>
        <topology evidence="1 12">Single-pass membrane protein</topology>
    </subcellularLocation>
</comment>
<dbReference type="Pfam" id="PF00895">
    <property type="entry name" value="ATP-synt_8"/>
    <property type="match status" value="1"/>
</dbReference>
<evidence type="ECO:0000313" key="14">
    <source>
        <dbReference type="EMBL" id="ADG95261.1"/>
    </source>
</evidence>
<evidence type="ECO:0000256" key="12">
    <source>
        <dbReference type="RuleBase" id="RU003661"/>
    </source>
</evidence>
<dbReference type="InterPro" id="IPR050635">
    <property type="entry name" value="ATPase_protein_8"/>
</dbReference>
<evidence type="ECO:0000256" key="5">
    <source>
        <dbReference type="ARBA" id="ARBA00022692"/>
    </source>
</evidence>
<accession>F2W4M3</accession>
<evidence type="ECO:0000256" key="10">
    <source>
        <dbReference type="ARBA" id="ARBA00023136"/>
    </source>
</evidence>
<dbReference type="GO" id="GO:0015078">
    <property type="term" value="F:proton transmembrane transporter activity"/>
    <property type="evidence" value="ECO:0007669"/>
    <property type="project" value="InterPro"/>
</dbReference>
<keyword evidence="7 13" id="KW-1133">Transmembrane helix</keyword>
<comment type="similarity">
    <text evidence="2 12">Belongs to the ATPase protein 8 family.</text>
</comment>
<organism evidence="14">
    <name type="scientific">Polypterus mokelembembe</name>
    <name type="common">Mokele-mbembe bichir</name>
    <dbReference type="NCBI Taxonomy" id="764552"/>
    <lineage>
        <taxon>Eukaryota</taxon>
        <taxon>Metazoa</taxon>
        <taxon>Chordata</taxon>
        <taxon>Craniata</taxon>
        <taxon>Vertebrata</taxon>
        <taxon>Euteleostomi</taxon>
        <taxon>Actinopterygii</taxon>
        <taxon>Polypteriformes</taxon>
        <taxon>Polypteridae</taxon>
        <taxon>Polypterus</taxon>
    </lineage>
</organism>
<proteinExistence type="inferred from homology"/>
<dbReference type="EMBL" id="HM143934">
    <property type="protein sequence ID" value="ADG95261.1"/>
    <property type="molecule type" value="Genomic_DNA"/>
</dbReference>
<keyword evidence="10 13" id="KW-0472">Membrane</keyword>
<geneLocation type="mitochondrion" evidence="14"/>
<dbReference type="InterPro" id="IPR001421">
    <property type="entry name" value="ATP8_metazoa"/>
</dbReference>
<gene>
    <name evidence="14" type="primary">ATP8</name>
</gene>
<sequence length="55" mass="6445">MPQLNPDPWLIILIFTWAVFLIILPNKIISHSIPNEPSAKDPSNLLTEIWSWPWH</sequence>
<dbReference type="GO" id="GO:0015986">
    <property type="term" value="P:proton motive force-driven ATP synthesis"/>
    <property type="evidence" value="ECO:0007669"/>
    <property type="project" value="InterPro"/>
</dbReference>
<evidence type="ECO:0000256" key="4">
    <source>
        <dbReference type="ARBA" id="ARBA00022547"/>
    </source>
</evidence>
<keyword evidence="6 12" id="KW-0375">Hydrogen ion transport</keyword>
<keyword evidence="5 12" id="KW-0812">Transmembrane</keyword>
<dbReference type="CTD" id="4509"/>
<evidence type="ECO:0000256" key="11">
    <source>
        <dbReference type="ARBA" id="ARBA00023310"/>
    </source>
</evidence>
<keyword evidence="11" id="KW-0066">ATP synthesis</keyword>
<evidence type="ECO:0000256" key="6">
    <source>
        <dbReference type="ARBA" id="ARBA00022781"/>
    </source>
</evidence>
<keyword evidence="9 12" id="KW-0496">Mitochondrion</keyword>
<evidence type="ECO:0000256" key="2">
    <source>
        <dbReference type="ARBA" id="ARBA00008892"/>
    </source>
</evidence>
<reference evidence="14" key="1">
    <citation type="submission" date="2010-04" db="EMBL/GenBank/DDBJ databases">
        <title>Mitochondrial phylogenomics of an ancient ray-finned fish family Polypteridae.</title>
        <authorList>
            <person name="Chen W.-Y."/>
            <person name="Lin S.-M."/>
        </authorList>
    </citation>
    <scope>NUCLEOTIDE SEQUENCE</scope>
</reference>
<evidence type="ECO:0000256" key="1">
    <source>
        <dbReference type="ARBA" id="ARBA00004304"/>
    </source>
</evidence>
<name>F2W4M3_9ACTI</name>
<evidence type="ECO:0000256" key="9">
    <source>
        <dbReference type="ARBA" id="ARBA00023128"/>
    </source>
</evidence>
<evidence type="ECO:0000256" key="3">
    <source>
        <dbReference type="ARBA" id="ARBA00022448"/>
    </source>
</evidence>
<evidence type="ECO:0000256" key="13">
    <source>
        <dbReference type="SAM" id="Phobius"/>
    </source>
</evidence>
<dbReference type="PANTHER" id="PTHR39937:SF1">
    <property type="entry name" value="ATP SYNTHASE PROTEIN 8"/>
    <property type="match status" value="1"/>
</dbReference>
<keyword evidence="8 12" id="KW-0406">Ion transport</keyword>
<dbReference type="GO" id="GO:0031966">
    <property type="term" value="C:mitochondrial membrane"/>
    <property type="evidence" value="ECO:0007669"/>
    <property type="project" value="UniProtKB-SubCell"/>
</dbReference>
<dbReference type="AlphaFoldDB" id="F2W4M3"/>
<keyword evidence="3 12" id="KW-0813">Transport</keyword>
<feature type="transmembrane region" description="Helical" evidence="13">
    <location>
        <begin position="6"/>
        <end position="24"/>
    </location>
</feature>
<evidence type="ECO:0000256" key="8">
    <source>
        <dbReference type="ARBA" id="ARBA00023065"/>
    </source>
</evidence>
<dbReference type="RefSeq" id="YP_009270237.1">
    <property type="nucleotide sequence ID" value="NC_030714.1"/>
</dbReference>
<dbReference type="PANTHER" id="PTHR39937">
    <property type="entry name" value="ATP SYNTHASE PROTEIN 8"/>
    <property type="match status" value="1"/>
</dbReference>
<protein>
    <recommendedName>
        <fullName evidence="12">ATP synthase complex subunit 8</fullName>
    </recommendedName>
</protein>
<dbReference type="GeneID" id="28410532"/>
<keyword evidence="4 12" id="KW-0138">CF(0)</keyword>
<dbReference type="GO" id="GO:0045259">
    <property type="term" value="C:proton-transporting ATP synthase complex"/>
    <property type="evidence" value="ECO:0007669"/>
    <property type="project" value="UniProtKB-KW"/>
</dbReference>
<evidence type="ECO:0000256" key="7">
    <source>
        <dbReference type="ARBA" id="ARBA00022989"/>
    </source>
</evidence>